<reference evidence="2" key="1">
    <citation type="journal article" date="2023" name="IScience">
        <title>Live-bearing cockroach genome reveals convergent evolutionary mechanisms linked to viviparity in insects and beyond.</title>
        <authorList>
            <person name="Fouks B."/>
            <person name="Harrison M.C."/>
            <person name="Mikhailova A.A."/>
            <person name="Marchal E."/>
            <person name="English S."/>
            <person name="Carruthers M."/>
            <person name="Jennings E.C."/>
            <person name="Chiamaka E.L."/>
            <person name="Frigard R.A."/>
            <person name="Pippel M."/>
            <person name="Attardo G.M."/>
            <person name="Benoit J.B."/>
            <person name="Bornberg-Bauer E."/>
            <person name="Tobe S.S."/>
        </authorList>
    </citation>
    <scope>NUCLEOTIDE SEQUENCE</scope>
    <source>
        <strain evidence="2">Stay&amp;Tobe</strain>
    </source>
</reference>
<evidence type="ECO:0000259" key="1">
    <source>
        <dbReference type="Pfam" id="PF05729"/>
    </source>
</evidence>
<organism evidence="2 3">
    <name type="scientific">Diploptera punctata</name>
    <name type="common">Pacific beetle cockroach</name>
    <dbReference type="NCBI Taxonomy" id="6984"/>
    <lineage>
        <taxon>Eukaryota</taxon>
        <taxon>Metazoa</taxon>
        <taxon>Ecdysozoa</taxon>
        <taxon>Arthropoda</taxon>
        <taxon>Hexapoda</taxon>
        <taxon>Insecta</taxon>
        <taxon>Pterygota</taxon>
        <taxon>Neoptera</taxon>
        <taxon>Polyneoptera</taxon>
        <taxon>Dictyoptera</taxon>
        <taxon>Blattodea</taxon>
        <taxon>Blaberoidea</taxon>
        <taxon>Blaberidae</taxon>
        <taxon>Diplopterinae</taxon>
        <taxon>Diploptera</taxon>
    </lineage>
</organism>
<accession>A0AAD7ZU55</accession>
<dbReference type="InterPro" id="IPR007111">
    <property type="entry name" value="NACHT_NTPase"/>
</dbReference>
<feature type="domain" description="NACHT" evidence="1">
    <location>
        <begin position="229"/>
        <end position="380"/>
    </location>
</feature>
<dbReference type="AlphaFoldDB" id="A0AAD7ZU55"/>
<dbReference type="InterPro" id="IPR027417">
    <property type="entry name" value="P-loop_NTPase"/>
</dbReference>
<gene>
    <name evidence="2" type="ORF">L9F63_019446</name>
</gene>
<dbReference type="Gene3D" id="3.40.50.300">
    <property type="entry name" value="P-loop containing nucleotide triphosphate hydrolases"/>
    <property type="match status" value="1"/>
</dbReference>
<reference evidence="2" key="2">
    <citation type="submission" date="2023-05" db="EMBL/GenBank/DDBJ databases">
        <authorList>
            <person name="Fouks B."/>
        </authorList>
    </citation>
    <scope>NUCLEOTIDE SEQUENCE</scope>
    <source>
        <strain evidence="2">Stay&amp;Tobe</strain>
        <tissue evidence="2">Testes</tissue>
    </source>
</reference>
<protein>
    <recommendedName>
        <fullName evidence="1">NACHT domain-containing protein</fullName>
    </recommendedName>
</protein>
<keyword evidence="3" id="KW-1185">Reference proteome</keyword>
<evidence type="ECO:0000313" key="3">
    <source>
        <dbReference type="Proteomes" id="UP001233999"/>
    </source>
</evidence>
<dbReference type="Pfam" id="PF05729">
    <property type="entry name" value="NACHT"/>
    <property type="match status" value="1"/>
</dbReference>
<dbReference type="Proteomes" id="UP001233999">
    <property type="component" value="Unassembled WGS sequence"/>
</dbReference>
<dbReference type="PANTHER" id="PTHR46312:SF2">
    <property type="entry name" value="NUCLEOTIDE-BINDING OLIGOMERIZATION DOMAIN-CONTAINING PROTEIN 2-LIKE"/>
    <property type="match status" value="1"/>
</dbReference>
<sequence>MAIWKLGIRGDVMVIDGKIGSAKILYEFLNIITLHQQKQLIVVANNSDDFERNLDFTVFTDNFNLYQLNTDSQLRVLESEVMFQGFPICLKVLADESTLKTSINANILFKLLNEDHRLEIGKKLDDLDPCYIPRTFIRKEFVNENIFKEKKYLPCFISSCHFFLIEDATDFQELQEHCENIHWIQVCDESYLWRSSKGDILPVMKHLKHDSSSCQFTTTEDIIELPHQVVLVVAQPGMGKSTEISHIAHEIKKTDEAMWIVKVDLNEYTHFLSQNQVNGKELLFIAGNFNTKFQRYLFEYQINVGGKVTLLFDGFDEISPTYSETVFSLLNEFSNTKIKNIFVTSRPVMREQLVQRLSILPISFKPFTENDQKNFLIKYWRMCKGSYDLIKFISALLRLIGTSLNAKLKDFTGIPLQTRMLAEVFQNEALHFCDSGEIIIPSK</sequence>
<dbReference type="EMBL" id="JASPKZ010006821">
    <property type="protein sequence ID" value="KAJ9586955.1"/>
    <property type="molecule type" value="Genomic_DNA"/>
</dbReference>
<comment type="caution">
    <text evidence="2">The sequence shown here is derived from an EMBL/GenBank/DDBJ whole genome shotgun (WGS) entry which is preliminary data.</text>
</comment>
<name>A0AAD7ZU55_DIPPU</name>
<dbReference type="PANTHER" id="PTHR46312">
    <property type="entry name" value="NACHT DOMAIN-CONTAINING PROTEIN"/>
    <property type="match status" value="1"/>
</dbReference>
<evidence type="ECO:0000313" key="2">
    <source>
        <dbReference type="EMBL" id="KAJ9586955.1"/>
    </source>
</evidence>
<proteinExistence type="predicted"/>
<dbReference type="SUPFAM" id="SSF52540">
    <property type="entry name" value="P-loop containing nucleoside triphosphate hydrolases"/>
    <property type="match status" value="1"/>
</dbReference>